<keyword evidence="2" id="KW-1133">Transmembrane helix</keyword>
<dbReference type="GO" id="GO:0016829">
    <property type="term" value="F:lyase activity"/>
    <property type="evidence" value="ECO:0007669"/>
    <property type="project" value="InterPro"/>
</dbReference>
<proteinExistence type="predicted"/>
<dbReference type="STRING" id="1095629.A0A0C9XR41"/>
<dbReference type="PANTHER" id="PTHR38045">
    <property type="entry name" value="CHROMOSOME 1, WHOLE GENOME SHOTGUN SEQUENCE"/>
    <property type="match status" value="1"/>
</dbReference>
<dbReference type="HOGENOM" id="CLU_008982_1_0_1"/>
<feature type="domain" description="Heparinase II/III-like C-terminal" evidence="3">
    <location>
        <begin position="515"/>
        <end position="718"/>
    </location>
</feature>
<dbReference type="InterPro" id="IPR012480">
    <property type="entry name" value="Hepar_II_III_C"/>
</dbReference>
<keyword evidence="2" id="KW-0472">Membrane</keyword>
<sequence length="778" mass="84125">MAPHYNTVHQGSSPSPYGSGDPYYNESSGFITPHPAKKRSNTWLKIGIPVLIVVIIAAVVGGVVGSRNKKSSSSSGGGKGTTAGEAAASSAVSAKLAIGRFATATNSEFMVPVYPSTTNTAAFTTPTFSSNSALAWPKDPFQPSSPSPTTTRTDRPRIIAPAYKWQSLPALIKSDPYLMGWNATIFGNATAYFSLQPVVYYMDGASGILDNAREVKERIKAFAYVYRMTNDTKWVDRAWEEIQNAAGNGTTPFGPTVDKWNTAHFLDAAEFSSAFGIAYDWLYDMWTDEQKSQIRTTLIQYGLQPGLSVFTGTTTFGWWKTNVTGNWNCVCNGGLTVASLAILGDDTTGVAQQLLGFTTDNAKQNCAMAVSDDGTWAETANYWYFGTTGHAEMASALITATGSHYGLLDVNPNFAKTGLFHMYAYGPTSLFNYGDHGPNKFSTTANAMIFYAEQYNQPQFALHQREQSDAADPWSIFWYDPTISGAFWDGAPLDHFFDNALDQWASMRSSWTDGEALFVAIKAGLNQGHQTHNDLDVGDFVLDALGTRWAGELGSGDYLSPNYFTSDAQDADRWKYYRKMTEGQNTILVNQSNQNVAAAPTVNHSSSGTTQGSSTVINIPDSSTAFWTTDMTSAYFQATSVKRGVRTLNARRQVLLQDEITAQAGIQWRMHTNATVSIDTGGTSATLTLDGQTMKVSILNAPSGAAFTTSAAVRFPTDPTPPAADQPNPGVTVLIISLPAGTYSLQVLFNPQWSGMSASDFVTPPSVSLDSWSLTSHN</sequence>
<protein>
    <recommendedName>
        <fullName evidence="3">Heparinase II/III-like C-terminal domain-containing protein</fullName>
    </recommendedName>
</protein>
<feature type="transmembrane region" description="Helical" evidence="2">
    <location>
        <begin position="46"/>
        <end position="65"/>
    </location>
</feature>
<dbReference type="Proteomes" id="UP000054477">
    <property type="component" value="Unassembled WGS sequence"/>
</dbReference>
<evidence type="ECO:0000313" key="4">
    <source>
        <dbReference type="EMBL" id="KIK07461.1"/>
    </source>
</evidence>
<evidence type="ECO:0000313" key="5">
    <source>
        <dbReference type="Proteomes" id="UP000054477"/>
    </source>
</evidence>
<dbReference type="PANTHER" id="PTHR38045:SF1">
    <property type="entry name" value="HEPARINASE II_III-LIKE PROTEIN"/>
    <property type="match status" value="1"/>
</dbReference>
<organism evidence="4 5">
    <name type="scientific">Laccaria amethystina LaAM-08-1</name>
    <dbReference type="NCBI Taxonomy" id="1095629"/>
    <lineage>
        <taxon>Eukaryota</taxon>
        <taxon>Fungi</taxon>
        <taxon>Dikarya</taxon>
        <taxon>Basidiomycota</taxon>
        <taxon>Agaricomycotina</taxon>
        <taxon>Agaricomycetes</taxon>
        <taxon>Agaricomycetidae</taxon>
        <taxon>Agaricales</taxon>
        <taxon>Agaricineae</taxon>
        <taxon>Hydnangiaceae</taxon>
        <taxon>Laccaria</taxon>
    </lineage>
</organism>
<evidence type="ECO:0000259" key="3">
    <source>
        <dbReference type="Pfam" id="PF07940"/>
    </source>
</evidence>
<dbReference type="Gene3D" id="1.50.10.100">
    <property type="entry name" value="Chondroitin AC/alginate lyase"/>
    <property type="match status" value="1"/>
</dbReference>
<dbReference type="AlphaFoldDB" id="A0A0C9XR41"/>
<gene>
    <name evidence="4" type="ORF">K443DRAFT_673375</name>
</gene>
<reference evidence="5" key="2">
    <citation type="submission" date="2015-01" db="EMBL/GenBank/DDBJ databases">
        <title>Evolutionary Origins and Diversification of the Mycorrhizal Mutualists.</title>
        <authorList>
            <consortium name="DOE Joint Genome Institute"/>
            <consortium name="Mycorrhizal Genomics Consortium"/>
            <person name="Kohler A."/>
            <person name="Kuo A."/>
            <person name="Nagy L.G."/>
            <person name="Floudas D."/>
            <person name="Copeland A."/>
            <person name="Barry K.W."/>
            <person name="Cichocki N."/>
            <person name="Veneault-Fourrey C."/>
            <person name="LaButti K."/>
            <person name="Lindquist E.A."/>
            <person name="Lipzen A."/>
            <person name="Lundell T."/>
            <person name="Morin E."/>
            <person name="Murat C."/>
            <person name="Riley R."/>
            <person name="Ohm R."/>
            <person name="Sun H."/>
            <person name="Tunlid A."/>
            <person name="Henrissat B."/>
            <person name="Grigoriev I.V."/>
            <person name="Hibbett D.S."/>
            <person name="Martin F."/>
        </authorList>
    </citation>
    <scope>NUCLEOTIDE SEQUENCE [LARGE SCALE GENOMIC DNA]</scope>
    <source>
        <strain evidence="5">LaAM-08-1</strain>
    </source>
</reference>
<dbReference type="Pfam" id="PF07940">
    <property type="entry name" value="Hepar_II_III_C"/>
    <property type="match status" value="1"/>
</dbReference>
<keyword evidence="5" id="KW-1185">Reference proteome</keyword>
<name>A0A0C9XR41_9AGAR</name>
<accession>A0A0C9XR41</accession>
<dbReference type="InterPro" id="IPR008929">
    <property type="entry name" value="Chondroitin_lyas"/>
</dbReference>
<dbReference type="SUPFAM" id="SSF48230">
    <property type="entry name" value="Chondroitin AC/alginate lyase"/>
    <property type="match status" value="1"/>
</dbReference>
<dbReference type="OrthoDB" id="3476529at2759"/>
<dbReference type="EMBL" id="KN838547">
    <property type="protein sequence ID" value="KIK07461.1"/>
    <property type="molecule type" value="Genomic_DNA"/>
</dbReference>
<evidence type="ECO:0000256" key="1">
    <source>
        <dbReference type="ARBA" id="ARBA00004196"/>
    </source>
</evidence>
<dbReference type="Gene3D" id="2.70.98.70">
    <property type="match status" value="1"/>
</dbReference>
<reference evidence="4 5" key="1">
    <citation type="submission" date="2014-04" db="EMBL/GenBank/DDBJ databases">
        <authorList>
            <consortium name="DOE Joint Genome Institute"/>
            <person name="Kuo A."/>
            <person name="Kohler A."/>
            <person name="Nagy L.G."/>
            <person name="Floudas D."/>
            <person name="Copeland A."/>
            <person name="Barry K.W."/>
            <person name="Cichocki N."/>
            <person name="Veneault-Fourrey C."/>
            <person name="LaButti K."/>
            <person name="Lindquist E.A."/>
            <person name="Lipzen A."/>
            <person name="Lundell T."/>
            <person name="Morin E."/>
            <person name="Murat C."/>
            <person name="Sun H."/>
            <person name="Tunlid A."/>
            <person name="Henrissat B."/>
            <person name="Grigoriev I.V."/>
            <person name="Hibbett D.S."/>
            <person name="Martin F."/>
            <person name="Nordberg H.P."/>
            <person name="Cantor M.N."/>
            <person name="Hua S.X."/>
        </authorList>
    </citation>
    <scope>NUCLEOTIDE SEQUENCE [LARGE SCALE GENOMIC DNA]</scope>
    <source>
        <strain evidence="4 5">LaAM-08-1</strain>
    </source>
</reference>
<comment type="subcellular location">
    <subcellularLocation>
        <location evidence="1">Cell envelope</location>
    </subcellularLocation>
</comment>
<keyword evidence="2" id="KW-0812">Transmembrane</keyword>
<evidence type="ECO:0000256" key="2">
    <source>
        <dbReference type="SAM" id="Phobius"/>
    </source>
</evidence>